<name>A0A6G0SVL8_APHGL</name>
<proteinExistence type="predicted"/>
<feature type="non-terminal residue" evidence="1">
    <location>
        <position position="1"/>
    </location>
</feature>
<reference evidence="1 2" key="1">
    <citation type="submission" date="2019-08" db="EMBL/GenBank/DDBJ databases">
        <title>The genome of the soybean aphid Biotype 1, its phylome, world population structure and adaptation to the North American continent.</title>
        <authorList>
            <person name="Giordano R."/>
            <person name="Donthu R.K."/>
            <person name="Hernandez A.G."/>
            <person name="Wright C.L."/>
            <person name="Zimin A.V."/>
        </authorList>
    </citation>
    <scope>NUCLEOTIDE SEQUENCE [LARGE SCALE GENOMIC DNA]</scope>
    <source>
        <tissue evidence="1">Whole aphids</tissue>
    </source>
</reference>
<sequence length="281" mass="31418">VSYVVGGPCILRILYNWLDGSLDRVHMLVEYRVDLDRRMISGMRRSEYILEDSRKMSIYIFRLIGCLVPDRQKKVLALMDEGCELQLGQVYLVEVDDLQTKLSTPISSISTVHSSGKSSTPLTKTGGGALIGGRSFGELGVELELVELDEFDVNRINEFLNNTISSVAVAISTMKTVGCDSLIDLLYNNETAEAAADETVCVNAGNITEDVIFLPFICVRTLVKIDEDSPITAYLWKKGTKEFLQAIEKLTYRDINHKKYLINKKTLNKLINLELICVPAL</sequence>
<dbReference type="AlphaFoldDB" id="A0A6G0SVL8"/>
<dbReference type="EMBL" id="VYZN01002258">
    <property type="protein sequence ID" value="KAE9521751.1"/>
    <property type="molecule type" value="Genomic_DNA"/>
</dbReference>
<organism evidence="1 2">
    <name type="scientific">Aphis glycines</name>
    <name type="common">Soybean aphid</name>
    <dbReference type="NCBI Taxonomy" id="307491"/>
    <lineage>
        <taxon>Eukaryota</taxon>
        <taxon>Metazoa</taxon>
        <taxon>Ecdysozoa</taxon>
        <taxon>Arthropoda</taxon>
        <taxon>Hexapoda</taxon>
        <taxon>Insecta</taxon>
        <taxon>Pterygota</taxon>
        <taxon>Neoptera</taxon>
        <taxon>Paraneoptera</taxon>
        <taxon>Hemiptera</taxon>
        <taxon>Sternorrhyncha</taxon>
        <taxon>Aphidomorpha</taxon>
        <taxon>Aphidoidea</taxon>
        <taxon>Aphididae</taxon>
        <taxon>Aphidini</taxon>
        <taxon>Aphis</taxon>
        <taxon>Aphis</taxon>
    </lineage>
</organism>
<protein>
    <submittedName>
        <fullName evidence="1">Uncharacterized protein</fullName>
    </submittedName>
</protein>
<comment type="caution">
    <text evidence="1">The sequence shown here is derived from an EMBL/GenBank/DDBJ whole genome shotgun (WGS) entry which is preliminary data.</text>
</comment>
<evidence type="ECO:0000313" key="2">
    <source>
        <dbReference type="Proteomes" id="UP000475862"/>
    </source>
</evidence>
<accession>A0A6G0SVL8</accession>
<dbReference type="Proteomes" id="UP000475862">
    <property type="component" value="Unassembled WGS sequence"/>
</dbReference>
<keyword evidence="2" id="KW-1185">Reference proteome</keyword>
<gene>
    <name evidence="1" type="ORF">AGLY_017851</name>
</gene>
<evidence type="ECO:0000313" key="1">
    <source>
        <dbReference type="EMBL" id="KAE9521751.1"/>
    </source>
</evidence>